<dbReference type="EMBL" id="JABUHS010000100">
    <property type="protein sequence ID" value="NWN61985.1"/>
    <property type="molecule type" value="Genomic_DNA"/>
</dbReference>
<dbReference type="InterPro" id="IPR009081">
    <property type="entry name" value="PP-bd_ACP"/>
</dbReference>
<gene>
    <name evidence="2" type="ORF">HT123_12925</name>
</gene>
<dbReference type="SUPFAM" id="SSF47336">
    <property type="entry name" value="ACP-like"/>
    <property type="match status" value="1"/>
</dbReference>
<feature type="domain" description="Carrier" evidence="1">
    <location>
        <begin position="5"/>
        <end position="80"/>
    </location>
</feature>
<dbReference type="Gene3D" id="1.10.1200.10">
    <property type="entry name" value="ACP-like"/>
    <property type="match status" value="1"/>
</dbReference>
<evidence type="ECO:0000313" key="2">
    <source>
        <dbReference type="EMBL" id="NWN61985.1"/>
    </source>
</evidence>
<reference evidence="2 3" key="1">
    <citation type="submission" date="2020-05" db="EMBL/GenBank/DDBJ databases">
        <title>Onion-isolated Pseudomonas sp.</title>
        <authorList>
            <person name="Fujikawa T."/>
            <person name="Sawada H."/>
        </authorList>
    </citation>
    <scope>NUCLEOTIDE SEQUENCE [LARGE SCALE GENOMIC DNA]</scope>
    <source>
        <strain evidence="2 3">MAFF 301512</strain>
    </source>
</reference>
<accession>A0A7Y8UYF2</accession>
<protein>
    <recommendedName>
        <fullName evidence="1">Carrier domain-containing protein</fullName>
    </recommendedName>
</protein>
<organism evidence="2 3">
    <name type="scientific">Pseudomonas allii</name>
    <dbReference type="NCBI Taxonomy" id="2740531"/>
    <lineage>
        <taxon>Bacteria</taxon>
        <taxon>Pseudomonadati</taxon>
        <taxon>Pseudomonadota</taxon>
        <taxon>Gammaproteobacteria</taxon>
        <taxon>Pseudomonadales</taxon>
        <taxon>Pseudomonadaceae</taxon>
        <taxon>Pseudomonas</taxon>
    </lineage>
</organism>
<comment type="caution">
    <text evidence="2">The sequence shown here is derived from an EMBL/GenBank/DDBJ whole genome shotgun (WGS) entry which is preliminary data.</text>
</comment>
<proteinExistence type="predicted"/>
<dbReference type="RefSeq" id="WP_179029042.1">
    <property type="nucleotide sequence ID" value="NZ_JABUHS010000100.1"/>
</dbReference>
<dbReference type="Proteomes" id="UP000543908">
    <property type="component" value="Unassembled WGS sequence"/>
</dbReference>
<evidence type="ECO:0000313" key="3">
    <source>
        <dbReference type="Proteomes" id="UP000543908"/>
    </source>
</evidence>
<dbReference type="Pfam" id="PF00550">
    <property type="entry name" value="PP-binding"/>
    <property type="match status" value="1"/>
</dbReference>
<dbReference type="AlphaFoldDB" id="A0A7Y8UYF2"/>
<dbReference type="PROSITE" id="PS50075">
    <property type="entry name" value="CARRIER"/>
    <property type="match status" value="1"/>
</dbReference>
<dbReference type="InterPro" id="IPR036736">
    <property type="entry name" value="ACP-like_sf"/>
</dbReference>
<evidence type="ECO:0000259" key="1">
    <source>
        <dbReference type="PROSITE" id="PS50075"/>
    </source>
</evidence>
<sequence>MSNVGEIGKIEFWLINTCRELGLRVENASSDFFAAGGTSLSAIRLIAKAEEHFGEDSLPPEDLFAQSLVSDIATCIQRNAKHFNALTEI</sequence>
<name>A0A7Y8UYF2_9PSED</name>